<sequence>MLFKVGFWKCKAKVISDNTEFKYEIFNDSYLGYVKSNDSQHSVLFIDSYDMSREKLDKIIENNIRNCREIIFSPILDGYDFSNSVIYNLFESRKNIFTLENELLKRKNRLLKSFMDYAIILISSVFWLPIFLAIILKIKLEEPKGNIFFVQKRLGLNGREFKCYKFRSMLSDQSFMEKWLDEHPEERENYRVYHKYINDPRITKIGAFLRKTSLDELPQLLNVLKGEMSLVGPRPYMVGEKADIGKKSSMVLAVKPGITGLWQVSGRSDVNFSKRVKIDVWYMKNWSLWNDITILFKTINVVLKRDGAY</sequence>
<dbReference type="EMBL" id="SDPD01000001">
    <property type="protein sequence ID" value="TPH23873.1"/>
    <property type="molecule type" value="Genomic_DNA"/>
</dbReference>
<evidence type="ECO:0000256" key="8">
    <source>
        <dbReference type="SAM" id="Phobius"/>
    </source>
</evidence>
<evidence type="ECO:0000256" key="3">
    <source>
        <dbReference type="ARBA" id="ARBA00022475"/>
    </source>
</evidence>
<accession>A0A502LQT1</accession>
<protein>
    <submittedName>
        <fullName evidence="10">Glucosyl transferase</fullName>
    </submittedName>
</protein>
<dbReference type="InterPro" id="IPR003362">
    <property type="entry name" value="Bact_transf"/>
</dbReference>
<keyword evidence="7 8" id="KW-0472">Membrane</keyword>
<organism evidence="10 11">
    <name type="scientific">Haemophilus haemolyticus</name>
    <dbReference type="NCBI Taxonomy" id="726"/>
    <lineage>
        <taxon>Bacteria</taxon>
        <taxon>Pseudomonadati</taxon>
        <taxon>Pseudomonadota</taxon>
        <taxon>Gammaproteobacteria</taxon>
        <taxon>Pasteurellales</taxon>
        <taxon>Pasteurellaceae</taxon>
        <taxon>Haemophilus</taxon>
    </lineage>
</organism>
<evidence type="ECO:0000256" key="1">
    <source>
        <dbReference type="ARBA" id="ARBA00004236"/>
    </source>
</evidence>
<dbReference type="PANTHER" id="PTHR30576">
    <property type="entry name" value="COLANIC BIOSYNTHESIS UDP-GLUCOSE LIPID CARRIER TRANSFERASE"/>
    <property type="match status" value="1"/>
</dbReference>
<feature type="transmembrane region" description="Helical" evidence="8">
    <location>
        <begin position="114"/>
        <end position="136"/>
    </location>
</feature>
<dbReference type="AlphaFoldDB" id="A0A502LQT1"/>
<evidence type="ECO:0000256" key="4">
    <source>
        <dbReference type="ARBA" id="ARBA00022679"/>
    </source>
</evidence>
<keyword evidence="3" id="KW-1003">Cell membrane</keyword>
<comment type="caution">
    <text evidence="10">The sequence shown here is derived from an EMBL/GenBank/DDBJ whole genome shotgun (WGS) entry which is preliminary data.</text>
</comment>
<evidence type="ECO:0000256" key="6">
    <source>
        <dbReference type="ARBA" id="ARBA00022989"/>
    </source>
</evidence>
<comment type="similarity">
    <text evidence="2">Belongs to the bacterial sugar transferase family.</text>
</comment>
<keyword evidence="6 8" id="KW-1133">Transmembrane helix</keyword>
<evidence type="ECO:0000256" key="7">
    <source>
        <dbReference type="ARBA" id="ARBA00023136"/>
    </source>
</evidence>
<dbReference type="Pfam" id="PF02397">
    <property type="entry name" value="Bac_transf"/>
    <property type="match status" value="1"/>
</dbReference>
<dbReference type="GO" id="GO:0005886">
    <property type="term" value="C:plasma membrane"/>
    <property type="evidence" value="ECO:0007669"/>
    <property type="project" value="UniProtKB-SubCell"/>
</dbReference>
<comment type="subcellular location">
    <subcellularLocation>
        <location evidence="1">Cell membrane</location>
    </subcellularLocation>
</comment>
<reference evidence="10 11" key="1">
    <citation type="submission" date="2019-01" db="EMBL/GenBank/DDBJ databases">
        <title>Comparative genomic analysis identifies haemin-independent Haemophilus haemolyticus: a formal re-classification of Haemophilus intermedius.</title>
        <authorList>
            <person name="Harris T.M."/>
            <person name="Price E.P."/>
            <person name="Sarovich D.S."/>
            <person name="Norskov-Lauritsen N."/>
            <person name="Beissbarth J."/>
            <person name="Chang A.B."/>
            <person name="Smith-Vaughan H.C."/>
        </authorList>
    </citation>
    <scope>NUCLEOTIDE SEQUENCE [LARGE SCALE GENOMIC DNA]</scope>
    <source>
        <strain evidence="10 11">60982 B Hi-1</strain>
    </source>
</reference>
<evidence type="ECO:0000256" key="5">
    <source>
        <dbReference type="ARBA" id="ARBA00022692"/>
    </source>
</evidence>
<evidence type="ECO:0000313" key="11">
    <source>
        <dbReference type="Proteomes" id="UP000316282"/>
    </source>
</evidence>
<dbReference type="Proteomes" id="UP000316282">
    <property type="component" value="Unassembled WGS sequence"/>
</dbReference>
<dbReference type="GO" id="GO:0016780">
    <property type="term" value="F:phosphotransferase activity, for other substituted phosphate groups"/>
    <property type="evidence" value="ECO:0007669"/>
    <property type="project" value="TreeGrafter"/>
</dbReference>
<evidence type="ECO:0000313" key="10">
    <source>
        <dbReference type="EMBL" id="TPH23873.1"/>
    </source>
</evidence>
<keyword evidence="4 10" id="KW-0808">Transferase</keyword>
<name>A0A502LQT1_HAEHA</name>
<proteinExistence type="inferred from homology"/>
<dbReference type="PANTHER" id="PTHR30576:SF4">
    <property type="entry name" value="UNDECAPRENYL-PHOSPHATE GALACTOSE PHOSPHOTRANSFERASE"/>
    <property type="match status" value="1"/>
</dbReference>
<evidence type="ECO:0000259" key="9">
    <source>
        <dbReference type="Pfam" id="PF02397"/>
    </source>
</evidence>
<keyword evidence="5 8" id="KW-0812">Transmembrane</keyword>
<evidence type="ECO:0000256" key="2">
    <source>
        <dbReference type="ARBA" id="ARBA00006464"/>
    </source>
</evidence>
<feature type="domain" description="Bacterial sugar transferase" evidence="9">
    <location>
        <begin position="112"/>
        <end position="304"/>
    </location>
</feature>
<gene>
    <name evidence="10" type="ORF">EUX52_00360</name>
</gene>